<name>A0ABN7WM68_GIGMA</name>
<feature type="non-terminal residue" evidence="2">
    <location>
        <position position="1"/>
    </location>
</feature>
<evidence type="ECO:0000313" key="2">
    <source>
        <dbReference type="EMBL" id="CAG8835544.1"/>
    </source>
</evidence>
<feature type="compositionally biased region" description="Acidic residues" evidence="1">
    <location>
        <begin position="67"/>
        <end position="77"/>
    </location>
</feature>
<proteinExistence type="predicted"/>
<organism evidence="2 3">
    <name type="scientific">Gigaspora margarita</name>
    <dbReference type="NCBI Taxonomy" id="4874"/>
    <lineage>
        <taxon>Eukaryota</taxon>
        <taxon>Fungi</taxon>
        <taxon>Fungi incertae sedis</taxon>
        <taxon>Mucoromycota</taxon>
        <taxon>Glomeromycotina</taxon>
        <taxon>Glomeromycetes</taxon>
        <taxon>Diversisporales</taxon>
        <taxon>Gigasporaceae</taxon>
        <taxon>Gigaspora</taxon>
    </lineage>
</organism>
<sequence>TNDAYNLPLLHTSDNYSSPSLHTDDAYDSFMDTYLSNIIASGNILDDFGEQQISENAFDDFNKDNEVDFEDEDEEAEPEPRYSLTIN</sequence>
<feature type="region of interest" description="Disordered" evidence="1">
    <location>
        <begin position="57"/>
        <end position="87"/>
    </location>
</feature>
<dbReference type="EMBL" id="CAJVQB010051677">
    <property type="protein sequence ID" value="CAG8835544.1"/>
    <property type="molecule type" value="Genomic_DNA"/>
</dbReference>
<comment type="caution">
    <text evidence="2">The sequence shown here is derived from an EMBL/GenBank/DDBJ whole genome shotgun (WGS) entry which is preliminary data.</text>
</comment>
<protein>
    <submittedName>
        <fullName evidence="2">23512_t:CDS:1</fullName>
    </submittedName>
</protein>
<reference evidence="2 3" key="1">
    <citation type="submission" date="2021-06" db="EMBL/GenBank/DDBJ databases">
        <authorList>
            <person name="Kallberg Y."/>
            <person name="Tangrot J."/>
            <person name="Rosling A."/>
        </authorList>
    </citation>
    <scope>NUCLEOTIDE SEQUENCE [LARGE SCALE GENOMIC DNA]</scope>
    <source>
        <strain evidence="2 3">120-4 pot B 10/14</strain>
    </source>
</reference>
<evidence type="ECO:0000313" key="3">
    <source>
        <dbReference type="Proteomes" id="UP000789901"/>
    </source>
</evidence>
<dbReference type="Proteomes" id="UP000789901">
    <property type="component" value="Unassembled WGS sequence"/>
</dbReference>
<accession>A0ABN7WM68</accession>
<gene>
    <name evidence="2" type="ORF">GMARGA_LOCUS32623</name>
</gene>
<evidence type="ECO:0000256" key="1">
    <source>
        <dbReference type="SAM" id="MobiDB-lite"/>
    </source>
</evidence>
<keyword evidence="3" id="KW-1185">Reference proteome</keyword>